<keyword evidence="2" id="KW-1185">Reference proteome</keyword>
<evidence type="ECO:0000313" key="1">
    <source>
        <dbReference type="EMBL" id="CAG8722917.1"/>
    </source>
</evidence>
<reference evidence="1" key="1">
    <citation type="submission" date="2021-06" db="EMBL/GenBank/DDBJ databases">
        <authorList>
            <person name="Kallberg Y."/>
            <person name="Tangrot J."/>
            <person name="Rosling A."/>
        </authorList>
    </citation>
    <scope>NUCLEOTIDE SEQUENCE</scope>
    <source>
        <strain evidence="1">IL203A</strain>
    </source>
</reference>
<dbReference type="EMBL" id="CAJVPU010033603">
    <property type="protein sequence ID" value="CAG8722917.1"/>
    <property type="molecule type" value="Genomic_DNA"/>
</dbReference>
<feature type="non-terminal residue" evidence="1">
    <location>
        <position position="1"/>
    </location>
</feature>
<sequence length="185" mass="22070">TNDFIYNTQITAECHEHVLEFVDQTKFKNLERIQNSNNYIAVWEEGYLLSWNEKSHKWNRQGKQRVKLITNYYSEKLLVRFLKEEHEHSKKEPSKRLVYGITYIKSKGYAVIEKVFQCPNCDNKDISPRWCSRCITDYFETNSLKSGSSRIDNFIYNTQKNSEFPGHVLEWIPGNQFKNLELIDE</sequence>
<accession>A0ACA9PTE4</accession>
<dbReference type="Proteomes" id="UP000789702">
    <property type="component" value="Unassembled WGS sequence"/>
</dbReference>
<evidence type="ECO:0000313" key="2">
    <source>
        <dbReference type="Proteomes" id="UP000789702"/>
    </source>
</evidence>
<proteinExistence type="predicted"/>
<feature type="non-terminal residue" evidence="1">
    <location>
        <position position="185"/>
    </location>
</feature>
<organism evidence="1 2">
    <name type="scientific">Dentiscutata heterogama</name>
    <dbReference type="NCBI Taxonomy" id="1316150"/>
    <lineage>
        <taxon>Eukaryota</taxon>
        <taxon>Fungi</taxon>
        <taxon>Fungi incertae sedis</taxon>
        <taxon>Mucoromycota</taxon>
        <taxon>Glomeromycotina</taxon>
        <taxon>Glomeromycetes</taxon>
        <taxon>Diversisporales</taxon>
        <taxon>Gigasporaceae</taxon>
        <taxon>Dentiscutata</taxon>
    </lineage>
</organism>
<name>A0ACA9PTE4_9GLOM</name>
<gene>
    <name evidence="1" type="ORF">DHETER_LOCUS12939</name>
</gene>
<protein>
    <submittedName>
        <fullName evidence="1">14098_t:CDS:1</fullName>
    </submittedName>
</protein>
<comment type="caution">
    <text evidence="1">The sequence shown here is derived from an EMBL/GenBank/DDBJ whole genome shotgun (WGS) entry which is preliminary data.</text>
</comment>